<dbReference type="EMBL" id="PDEP01000007">
    <property type="protein sequence ID" value="PEN06664.1"/>
    <property type="molecule type" value="Genomic_DNA"/>
</dbReference>
<dbReference type="PANTHER" id="PTHR42951">
    <property type="entry name" value="METALLO-BETA-LACTAMASE DOMAIN-CONTAINING"/>
    <property type="match status" value="1"/>
</dbReference>
<gene>
    <name evidence="4" type="ORF">CRI93_08430</name>
</gene>
<dbReference type="Pfam" id="PF00753">
    <property type="entry name" value="Lactamase_B"/>
    <property type="match status" value="1"/>
</dbReference>
<name>A0A2H3NL39_9BACT</name>
<evidence type="ECO:0000256" key="2">
    <source>
        <dbReference type="SAM" id="SignalP"/>
    </source>
</evidence>
<keyword evidence="4" id="KW-0378">Hydrolase</keyword>
<protein>
    <submittedName>
        <fullName evidence="4">MBL fold metallo-hydrolase</fullName>
    </submittedName>
</protein>
<dbReference type="PROSITE" id="PS51318">
    <property type="entry name" value="TAT"/>
    <property type="match status" value="1"/>
</dbReference>
<dbReference type="CDD" id="cd16282">
    <property type="entry name" value="metallo-hydrolase-like_MBL-fold"/>
    <property type="match status" value="1"/>
</dbReference>
<dbReference type="GO" id="GO:0016787">
    <property type="term" value="F:hydrolase activity"/>
    <property type="evidence" value="ECO:0007669"/>
    <property type="project" value="UniProtKB-KW"/>
</dbReference>
<dbReference type="AlphaFoldDB" id="A0A2H3NL39"/>
<accession>A0A2H3NL39</accession>
<keyword evidence="5" id="KW-1185">Reference proteome</keyword>
<dbReference type="InterPro" id="IPR050855">
    <property type="entry name" value="NDM-1-like"/>
</dbReference>
<evidence type="ECO:0000259" key="3">
    <source>
        <dbReference type="SMART" id="SM00849"/>
    </source>
</evidence>
<dbReference type="Gene3D" id="3.60.15.10">
    <property type="entry name" value="Ribonuclease Z/Hydroxyacylglutathione hydrolase-like"/>
    <property type="match status" value="1"/>
</dbReference>
<feature type="signal peptide" evidence="2">
    <location>
        <begin position="1"/>
        <end position="36"/>
    </location>
</feature>
<proteinExistence type="inferred from homology"/>
<dbReference type="Proteomes" id="UP000221024">
    <property type="component" value="Unassembled WGS sequence"/>
</dbReference>
<comment type="caution">
    <text evidence="4">The sequence shown here is derived from an EMBL/GenBank/DDBJ whole genome shotgun (WGS) entry which is preliminary data.</text>
</comment>
<dbReference type="PANTHER" id="PTHR42951:SF4">
    <property type="entry name" value="ACYL-COENZYME A THIOESTERASE MBLAC2"/>
    <property type="match status" value="1"/>
</dbReference>
<dbReference type="GO" id="GO:0017001">
    <property type="term" value="P:antibiotic catabolic process"/>
    <property type="evidence" value="ECO:0007669"/>
    <property type="project" value="UniProtKB-ARBA"/>
</dbReference>
<dbReference type="InterPro" id="IPR006311">
    <property type="entry name" value="TAT_signal"/>
</dbReference>
<sequence length="308" mass="33642">MPMLSRRSFLRIASASAATLPFLPSLLRAGPSTLQAADFETLRRGVGTFTARGGTIRWLVRDGAVVVIDSQFPDAAQTCWNDLPEREGQSLDLFINTHHHGDHTAGNGVFAEHTDRLVAHANVPDLQREAANEGEAESLTYPTETYTDTWSESIGDETIRLHHNGPAHTGGDTVIHFEEANVAHVGDLVFNRVYPFIDIDGGALTTNWISTLETLHDTFDDDTIVIHGHGAPDAGITGGREDLLVMRDFLAGLNEFVAQALEEGQSIDEIADQEQLPGFEEYAREDWPLPLEACLRAVHREQTGGGNA</sequence>
<dbReference type="RefSeq" id="WP_098062189.1">
    <property type="nucleotide sequence ID" value="NZ_PDEP01000007.1"/>
</dbReference>
<reference evidence="4 5" key="1">
    <citation type="submission" date="2017-10" db="EMBL/GenBank/DDBJ databases">
        <title>Draft genome of Longimonas halophila.</title>
        <authorList>
            <person name="Goh K.M."/>
            <person name="Shamsir M.S."/>
            <person name="Lim S.W."/>
        </authorList>
    </citation>
    <scope>NUCLEOTIDE SEQUENCE [LARGE SCALE GENOMIC DNA]</scope>
    <source>
        <strain evidence="4 5">KCTC 42399</strain>
    </source>
</reference>
<evidence type="ECO:0000313" key="5">
    <source>
        <dbReference type="Proteomes" id="UP000221024"/>
    </source>
</evidence>
<evidence type="ECO:0000313" key="4">
    <source>
        <dbReference type="EMBL" id="PEN06664.1"/>
    </source>
</evidence>
<comment type="similarity">
    <text evidence="1">Belongs to the metallo-beta-lactamase superfamily. Class-B beta-lactamase family.</text>
</comment>
<evidence type="ECO:0000256" key="1">
    <source>
        <dbReference type="ARBA" id="ARBA00005250"/>
    </source>
</evidence>
<keyword evidence="2" id="KW-0732">Signal</keyword>
<feature type="chain" id="PRO_5013594855" evidence="2">
    <location>
        <begin position="37"/>
        <end position="308"/>
    </location>
</feature>
<feature type="domain" description="Metallo-beta-lactamase" evidence="3">
    <location>
        <begin position="54"/>
        <end position="229"/>
    </location>
</feature>
<dbReference type="SUPFAM" id="SSF56281">
    <property type="entry name" value="Metallo-hydrolase/oxidoreductase"/>
    <property type="match status" value="1"/>
</dbReference>
<organism evidence="4 5">
    <name type="scientific">Longimonas halophila</name>
    <dbReference type="NCBI Taxonomy" id="1469170"/>
    <lineage>
        <taxon>Bacteria</taxon>
        <taxon>Pseudomonadati</taxon>
        <taxon>Rhodothermota</taxon>
        <taxon>Rhodothermia</taxon>
        <taxon>Rhodothermales</taxon>
        <taxon>Salisaetaceae</taxon>
        <taxon>Longimonas</taxon>
    </lineage>
</organism>
<dbReference type="InterPro" id="IPR001279">
    <property type="entry name" value="Metallo-B-lactamas"/>
</dbReference>
<dbReference type="InterPro" id="IPR036866">
    <property type="entry name" value="RibonucZ/Hydroxyglut_hydro"/>
</dbReference>
<dbReference type="OrthoDB" id="9769598at2"/>
<dbReference type="SMART" id="SM00849">
    <property type="entry name" value="Lactamase_B"/>
    <property type="match status" value="1"/>
</dbReference>